<sequence>MMDLALRLAGWALAPVVDLALRLARVPLLIPVDTDPKDTPR</sequence>
<name>A0A2Z4Q9C2_9CAUD</name>
<reference evidence="2" key="1">
    <citation type="submission" date="2018-04" db="EMBL/GenBank/DDBJ databases">
        <authorList>
            <person name="Go L.Y."/>
            <person name="Mitchell J.A."/>
        </authorList>
    </citation>
    <scope>NUCLEOTIDE SEQUENCE [LARGE SCALE GENOMIC DNA]</scope>
</reference>
<protein>
    <submittedName>
        <fullName evidence="1">Uncharacterized protein</fullName>
    </submittedName>
</protein>
<dbReference type="EMBL" id="MH271318">
    <property type="protein sequence ID" value="AWY06560.1"/>
    <property type="molecule type" value="Genomic_DNA"/>
</dbReference>
<dbReference type="RefSeq" id="YP_009803116.1">
    <property type="nucleotide sequence ID" value="NC_047991.1"/>
</dbReference>
<evidence type="ECO:0000313" key="1">
    <source>
        <dbReference type="EMBL" id="AWY06560.1"/>
    </source>
</evidence>
<proteinExistence type="predicted"/>
<dbReference type="Proteomes" id="UP000250672">
    <property type="component" value="Genome"/>
</dbReference>
<evidence type="ECO:0000313" key="2">
    <source>
        <dbReference type="Proteomes" id="UP000250672"/>
    </source>
</evidence>
<accession>A0A2Z4Q9C2</accession>
<dbReference type="GeneID" id="54993674"/>
<gene>
    <name evidence="1" type="primary">59</name>
    <name evidence="1" type="ORF">PBI_TRINE_59</name>
</gene>
<dbReference type="KEGG" id="vg:54993674"/>
<keyword evidence="2" id="KW-1185">Reference proteome</keyword>
<organism evidence="1 2">
    <name type="scientific">Gordonia phage Trine</name>
    <dbReference type="NCBI Taxonomy" id="2201431"/>
    <lineage>
        <taxon>Viruses</taxon>
        <taxon>Duplodnaviria</taxon>
        <taxon>Heunggongvirae</taxon>
        <taxon>Uroviricota</taxon>
        <taxon>Caudoviricetes</taxon>
        <taxon>Trinevirus</taxon>
        <taxon>Trinevirus trine</taxon>
    </lineage>
</organism>